<reference evidence="2 3" key="1">
    <citation type="submission" date="2016-12" db="EMBL/GenBank/DDBJ databases">
        <title>The genomes of Aspergillus section Nigri reveals drivers in fungal speciation.</title>
        <authorList>
            <consortium name="DOE Joint Genome Institute"/>
            <person name="Vesth T.C."/>
            <person name="Nybo J."/>
            <person name="Theobald S."/>
            <person name="Brandl J."/>
            <person name="Frisvad J.C."/>
            <person name="Nielsen K.F."/>
            <person name="Lyhne E.K."/>
            <person name="Kogle M.E."/>
            <person name="Kuo A."/>
            <person name="Riley R."/>
            <person name="Clum A."/>
            <person name="Nolan M."/>
            <person name="Lipzen A."/>
            <person name="Salamov A."/>
            <person name="Henrissat B."/>
            <person name="Wiebenga A."/>
            <person name="De Vries R.P."/>
            <person name="Grigoriev I.V."/>
            <person name="Mortensen U.H."/>
            <person name="Andersen M.R."/>
            <person name="Baker S.E."/>
        </authorList>
    </citation>
    <scope>NUCLEOTIDE SEQUENCE [LARGE SCALE GENOMIC DNA]</scope>
    <source>
        <strain evidence="2 3">JOP 1030-1</strain>
    </source>
</reference>
<feature type="transmembrane region" description="Helical" evidence="1">
    <location>
        <begin position="6"/>
        <end position="25"/>
    </location>
</feature>
<evidence type="ECO:0000256" key="1">
    <source>
        <dbReference type="SAM" id="Phobius"/>
    </source>
</evidence>
<sequence length="56" mass="6212">MEPGGSGWLLFACLLVPFHSLSPWMQLTALIRKMRAFGSALPDNLSLMQSNCQCSR</sequence>
<keyword evidence="3" id="KW-1185">Reference proteome</keyword>
<evidence type="ECO:0000313" key="3">
    <source>
        <dbReference type="Proteomes" id="UP000248349"/>
    </source>
</evidence>
<accession>A0A318ZC12</accession>
<dbReference type="Proteomes" id="UP000248349">
    <property type="component" value="Unassembled WGS sequence"/>
</dbReference>
<name>A0A318ZC12_9EURO</name>
<protein>
    <submittedName>
        <fullName evidence="2">Uncharacterized protein</fullName>
    </submittedName>
</protein>
<keyword evidence="1" id="KW-1133">Transmembrane helix</keyword>
<keyword evidence="1" id="KW-0472">Membrane</keyword>
<keyword evidence="1" id="KW-0812">Transmembrane</keyword>
<dbReference type="GeneID" id="37076400"/>
<gene>
    <name evidence="2" type="ORF">BP01DRAFT_357297</name>
</gene>
<dbReference type="RefSeq" id="XP_025430928.1">
    <property type="nucleotide sequence ID" value="XM_025575172.1"/>
</dbReference>
<evidence type="ECO:0000313" key="2">
    <source>
        <dbReference type="EMBL" id="PYH44946.1"/>
    </source>
</evidence>
<organism evidence="2 3">
    <name type="scientific">Aspergillus saccharolyticus JOP 1030-1</name>
    <dbReference type="NCBI Taxonomy" id="1450539"/>
    <lineage>
        <taxon>Eukaryota</taxon>
        <taxon>Fungi</taxon>
        <taxon>Dikarya</taxon>
        <taxon>Ascomycota</taxon>
        <taxon>Pezizomycotina</taxon>
        <taxon>Eurotiomycetes</taxon>
        <taxon>Eurotiomycetidae</taxon>
        <taxon>Eurotiales</taxon>
        <taxon>Aspergillaceae</taxon>
        <taxon>Aspergillus</taxon>
        <taxon>Aspergillus subgen. Circumdati</taxon>
    </lineage>
</organism>
<dbReference type="EMBL" id="KZ821234">
    <property type="protein sequence ID" value="PYH44946.1"/>
    <property type="molecule type" value="Genomic_DNA"/>
</dbReference>
<dbReference type="AlphaFoldDB" id="A0A318ZC12"/>
<proteinExistence type="predicted"/>